<dbReference type="KEGG" id="cfon:HZU75_04390"/>
<organism evidence="1 2">
    <name type="scientific">Chitinibacter fontanus</name>
    <dbReference type="NCBI Taxonomy" id="1737446"/>
    <lineage>
        <taxon>Bacteria</taxon>
        <taxon>Pseudomonadati</taxon>
        <taxon>Pseudomonadota</taxon>
        <taxon>Betaproteobacteria</taxon>
        <taxon>Neisseriales</taxon>
        <taxon>Chitinibacteraceae</taxon>
        <taxon>Chitinibacter</taxon>
    </lineage>
</organism>
<gene>
    <name evidence="1" type="ORF">HZU75_04390</name>
</gene>
<keyword evidence="2" id="KW-1185">Reference proteome</keyword>
<name>A0A7D5ZHZ8_9NEIS</name>
<dbReference type="Proteomes" id="UP000510822">
    <property type="component" value="Chromosome"/>
</dbReference>
<evidence type="ECO:0000313" key="2">
    <source>
        <dbReference type="Proteomes" id="UP000510822"/>
    </source>
</evidence>
<dbReference type="RefSeq" id="WP_180307964.1">
    <property type="nucleotide sequence ID" value="NZ_CP058952.1"/>
</dbReference>
<protein>
    <submittedName>
        <fullName evidence="1">Uncharacterized protein</fullName>
    </submittedName>
</protein>
<sequence>MNDHAHMARVYLAQARHIRIKQPQHAKWYWTLMSWAAARRKTYATSLNTTPAKGQLTLDF</sequence>
<proteinExistence type="predicted"/>
<dbReference type="EMBL" id="CP058952">
    <property type="protein sequence ID" value="QLI80830.1"/>
    <property type="molecule type" value="Genomic_DNA"/>
</dbReference>
<dbReference type="AlphaFoldDB" id="A0A7D5ZHZ8"/>
<reference evidence="1 2" key="1">
    <citation type="journal article" date="2016" name="Int. J. Syst. Evol. Microbiol.">
        <title>Chitinibacter fontanus sp. nov., isolated from a spring.</title>
        <authorList>
            <person name="Sheu S.Y."/>
            <person name="Li Y.S."/>
            <person name="Young C.C."/>
            <person name="Chen W.M."/>
        </authorList>
    </citation>
    <scope>NUCLEOTIDE SEQUENCE [LARGE SCALE GENOMIC DNA]</scope>
    <source>
        <strain evidence="1 2">STM-7</strain>
    </source>
</reference>
<evidence type="ECO:0000313" key="1">
    <source>
        <dbReference type="EMBL" id="QLI80830.1"/>
    </source>
</evidence>
<accession>A0A7D5ZHZ8</accession>